<dbReference type="InterPro" id="IPR001810">
    <property type="entry name" value="F-box_dom"/>
</dbReference>
<dbReference type="Pfam" id="PF12937">
    <property type="entry name" value="F-box-like"/>
    <property type="match status" value="1"/>
</dbReference>
<protein>
    <submittedName>
        <fullName evidence="2">Ankyrin repeat protein</fullName>
    </submittedName>
</protein>
<dbReference type="SUPFAM" id="SSF48403">
    <property type="entry name" value="Ankyrin repeat"/>
    <property type="match status" value="1"/>
</dbReference>
<evidence type="ECO:0000259" key="1">
    <source>
        <dbReference type="PROSITE" id="PS50181"/>
    </source>
</evidence>
<organism evidence="2 3">
    <name type="scientific">Pandoravirus inopinatum</name>
    <dbReference type="NCBI Taxonomy" id="1605721"/>
    <lineage>
        <taxon>Viruses</taxon>
        <taxon>Pandoravirus</taxon>
    </lineage>
</organism>
<dbReference type="Gene3D" id="1.25.40.20">
    <property type="entry name" value="Ankyrin repeat-containing domain"/>
    <property type="match status" value="1"/>
</dbReference>
<accession>A0A0B5J998</accession>
<dbReference type="SUPFAM" id="SSF81383">
    <property type="entry name" value="F-box domain"/>
    <property type="match status" value="1"/>
</dbReference>
<dbReference type="PANTHER" id="PTHR46586:SF3">
    <property type="entry name" value="ANKYRIN REPEAT-CONTAINING PROTEIN"/>
    <property type="match status" value="1"/>
</dbReference>
<proteinExistence type="predicted"/>
<dbReference type="InterPro" id="IPR052050">
    <property type="entry name" value="SecEffector_AnkRepeat"/>
</dbReference>
<dbReference type="GeneID" id="23462343"/>
<dbReference type="KEGG" id="vg:23462343"/>
<evidence type="ECO:0000313" key="3">
    <source>
        <dbReference type="Proteomes" id="UP000202511"/>
    </source>
</evidence>
<dbReference type="PANTHER" id="PTHR46586">
    <property type="entry name" value="ANKYRIN REPEAT-CONTAINING PROTEIN"/>
    <property type="match status" value="1"/>
</dbReference>
<dbReference type="InterPro" id="IPR036770">
    <property type="entry name" value="Ankyrin_rpt-contain_sf"/>
</dbReference>
<name>A0A0B5J998_9VIRU</name>
<dbReference type="Proteomes" id="UP000202511">
    <property type="component" value="Segment"/>
</dbReference>
<reference evidence="2 3" key="1">
    <citation type="journal article" date="2015" name="Parasitol. Res.">
        <title>Viruses in close associations with free-living amoebae.</title>
        <authorList>
            <person name="Scheid P."/>
        </authorList>
    </citation>
    <scope>NUCLEOTIDE SEQUENCE [LARGE SCALE GENOMIC DNA]</scope>
    <source>
        <strain evidence="2">KlaHel</strain>
    </source>
</reference>
<feature type="domain" description="F-box" evidence="1">
    <location>
        <begin position="60"/>
        <end position="97"/>
    </location>
</feature>
<dbReference type="RefSeq" id="YP_009119661.1">
    <property type="nucleotide sequence ID" value="NC_026440.1"/>
</dbReference>
<sequence>MYSFFLSLFFYTLPPRWPRVLSLALPLPMHLSNSGAPPAKRLCPCSLPAIAPPRPHLDALLHIDDLPDEILGAIFCRLTCLDTTTSVPLVCHRWRRVNGDPLVVPLRTCDPCADDSTPRKRESACVPTCPLAPVRTAFRLAMGRRLPDDFGRRERPSDAVFCLYARKRDRFSDKWAAFADRCRPLDSRPCELSAQNNGSLNVLDLANARWPCSPRVFAWCVARGTALSRLVALISAGCPIDNPVVGMACAWHGRTDVLSLLVGFGARHAVDARAWQVAAMRGHIEWMAAARTRGFPRPTQACAQAAAWAGHVDIVAWVQDECDLCDPSVVTSAVASGASVAVLDVLVNSGWAVAPEAVTKAASRGAVDRITYLWSVLDKRHVPTGQTRSVFCCIEAARQGHLDCLAYLWVHGCPWDERVCAAAASNGHLDCLQYARENGCPWDVFTCRAAAASGHFMCLTYAHKNRCNWDETTCEAAAAGGHLACLAYAHQNGCRWDQKTTIAAAANGHTVCLAYAHEYGCPWDATVVEAALLGGHRDCVAYAHRHGCPCRPSACHLYCARERWDVKVLCGRPCSLTTTAARRRQRHRIAMAKAGPPPWAVACTSRPFGANHDPWNRLLASLAHQQQGTTPNAASTSAAIDLCRRR</sequence>
<dbReference type="Gene3D" id="1.20.1280.50">
    <property type="match status" value="1"/>
</dbReference>
<dbReference type="EMBL" id="KP136319">
    <property type="protein sequence ID" value="AJF97426.1"/>
    <property type="molecule type" value="Genomic_DNA"/>
</dbReference>
<dbReference type="InterPro" id="IPR036047">
    <property type="entry name" value="F-box-like_dom_sf"/>
</dbReference>
<evidence type="ECO:0000313" key="2">
    <source>
        <dbReference type="EMBL" id="AJF97426.1"/>
    </source>
</evidence>
<dbReference type="PROSITE" id="PS50181">
    <property type="entry name" value="FBOX"/>
    <property type="match status" value="1"/>
</dbReference>